<sequence>MTAAEVSSKFKVPKTTIIWHMKTDKTLKGKFSCSKPYPTEANAVHRMQYALSFLRMSSDQIIFDCMYQTVHVDAKWYFLTTVKKRVYVYEDEKVALRALKSKRFITKVMFLATVTRPRYDHNKGSMFSGKIGIWTFVEDVVAK</sequence>
<accession>A0A3R6WN78</accession>
<evidence type="ECO:0008006" key="3">
    <source>
        <dbReference type="Google" id="ProtNLM"/>
    </source>
</evidence>
<dbReference type="EMBL" id="QUTG01005304">
    <property type="protein sequence ID" value="RHY85889.1"/>
    <property type="molecule type" value="Genomic_DNA"/>
</dbReference>
<dbReference type="AlphaFoldDB" id="A0A3R6WN78"/>
<dbReference type="GO" id="GO:0003676">
    <property type="term" value="F:nucleic acid binding"/>
    <property type="evidence" value="ECO:0007669"/>
    <property type="project" value="InterPro"/>
</dbReference>
<name>A0A3R6WN78_APHAT</name>
<gene>
    <name evidence="1" type="ORF">DYB35_013738</name>
</gene>
<dbReference type="PANTHER" id="PTHR47169">
    <property type="entry name" value="OS01G0541250 PROTEIN"/>
    <property type="match status" value="1"/>
</dbReference>
<dbReference type="VEuPathDB" id="FungiDB:H257_06145"/>
<dbReference type="InterPro" id="IPR036397">
    <property type="entry name" value="RNaseH_sf"/>
</dbReference>
<dbReference type="Gene3D" id="3.30.420.10">
    <property type="entry name" value="Ribonuclease H-like superfamily/Ribonuclease H"/>
    <property type="match status" value="1"/>
</dbReference>
<comment type="caution">
    <text evidence="1">The sequence shown here is derived from an EMBL/GenBank/DDBJ whole genome shotgun (WGS) entry which is preliminary data.</text>
</comment>
<evidence type="ECO:0000313" key="1">
    <source>
        <dbReference type="EMBL" id="RHY85889.1"/>
    </source>
</evidence>
<dbReference type="PANTHER" id="PTHR47169:SF2">
    <property type="entry name" value="OS01G0541250 PROTEIN"/>
    <property type="match status" value="1"/>
</dbReference>
<proteinExistence type="predicted"/>
<organism evidence="1 2">
    <name type="scientific">Aphanomyces astaci</name>
    <name type="common">Crayfish plague agent</name>
    <dbReference type="NCBI Taxonomy" id="112090"/>
    <lineage>
        <taxon>Eukaryota</taxon>
        <taxon>Sar</taxon>
        <taxon>Stramenopiles</taxon>
        <taxon>Oomycota</taxon>
        <taxon>Saprolegniomycetes</taxon>
        <taxon>Saprolegniales</taxon>
        <taxon>Verrucalvaceae</taxon>
        <taxon>Aphanomyces</taxon>
    </lineage>
</organism>
<dbReference type="Proteomes" id="UP000285712">
    <property type="component" value="Unassembled WGS sequence"/>
</dbReference>
<reference evidence="1 2" key="1">
    <citation type="submission" date="2018-08" db="EMBL/GenBank/DDBJ databases">
        <title>Aphanomyces genome sequencing and annotation.</title>
        <authorList>
            <person name="Minardi D."/>
            <person name="Oidtmann B."/>
            <person name="Van Der Giezen M."/>
            <person name="Studholme D.J."/>
        </authorList>
    </citation>
    <scope>NUCLEOTIDE SEQUENCE [LARGE SCALE GENOMIC DNA]</scope>
    <source>
        <strain evidence="1 2">Sv</strain>
    </source>
</reference>
<evidence type="ECO:0000313" key="2">
    <source>
        <dbReference type="Proteomes" id="UP000285712"/>
    </source>
</evidence>
<protein>
    <recommendedName>
        <fullName evidence="3">DDE-1 domain-containing protein</fullName>
    </recommendedName>
</protein>